<name>A0A8K0G682_IGNLU</name>
<accession>A0A8K0G682</accession>
<evidence type="ECO:0000313" key="2">
    <source>
        <dbReference type="EMBL" id="KAF2887401.1"/>
    </source>
</evidence>
<dbReference type="AlphaFoldDB" id="A0A8K0G682"/>
<dbReference type="EMBL" id="VTPC01083703">
    <property type="protein sequence ID" value="KAF2887401.1"/>
    <property type="molecule type" value="Genomic_DNA"/>
</dbReference>
<proteinExistence type="predicted"/>
<protein>
    <submittedName>
        <fullName evidence="2">Uncharacterized protein</fullName>
    </submittedName>
</protein>
<feature type="region of interest" description="Disordered" evidence="1">
    <location>
        <begin position="48"/>
        <end position="74"/>
    </location>
</feature>
<evidence type="ECO:0000256" key="1">
    <source>
        <dbReference type="SAM" id="MobiDB-lite"/>
    </source>
</evidence>
<feature type="compositionally biased region" description="Basic and acidic residues" evidence="1">
    <location>
        <begin position="63"/>
        <end position="74"/>
    </location>
</feature>
<sequence length="74" mass="8683">MFPLSRYLDQSLEKWLNNHPDWTVSIFMKLYSRECYNDFVAAEVTAIDPPDMTPVGDNDASDDSFRKRTTSRFE</sequence>
<comment type="caution">
    <text evidence="2">The sequence shown here is derived from an EMBL/GenBank/DDBJ whole genome shotgun (WGS) entry which is preliminary data.</text>
</comment>
<keyword evidence="3" id="KW-1185">Reference proteome</keyword>
<evidence type="ECO:0000313" key="3">
    <source>
        <dbReference type="Proteomes" id="UP000801492"/>
    </source>
</evidence>
<organism evidence="2 3">
    <name type="scientific">Ignelater luminosus</name>
    <name type="common">Cucubano</name>
    <name type="synonym">Pyrophorus luminosus</name>
    <dbReference type="NCBI Taxonomy" id="2038154"/>
    <lineage>
        <taxon>Eukaryota</taxon>
        <taxon>Metazoa</taxon>
        <taxon>Ecdysozoa</taxon>
        <taxon>Arthropoda</taxon>
        <taxon>Hexapoda</taxon>
        <taxon>Insecta</taxon>
        <taxon>Pterygota</taxon>
        <taxon>Neoptera</taxon>
        <taxon>Endopterygota</taxon>
        <taxon>Coleoptera</taxon>
        <taxon>Polyphaga</taxon>
        <taxon>Elateriformia</taxon>
        <taxon>Elateroidea</taxon>
        <taxon>Elateridae</taxon>
        <taxon>Agrypninae</taxon>
        <taxon>Pyrophorini</taxon>
        <taxon>Ignelater</taxon>
    </lineage>
</organism>
<gene>
    <name evidence="2" type="ORF">ILUMI_18772</name>
</gene>
<dbReference type="Proteomes" id="UP000801492">
    <property type="component" value="Unassembled WGS sequence"/>
</dbReference>
<reference evidence="2" key="1">
    <citation type="submission" date="2019-08" db="EMBL/GenBank/DDBJ databases">
        <title>The genome of the North American firefly Photinus pyralis.</title>
        <authorList>
            <consortium name="Photinus pyralis genome working group"/>
            <person name="Fallon T.R."/>
            <person name="Sander Lower S.E."/>
            <person name="Weng J.-K."/>
        </authorList>
    </citation>
    <scope>NUCLEOTIDE SEQUENCE</scope>
    <source>
        <strain evidence="2">TRF0915ILg1</strain>
        <tissue evidence="2">Whole body</tissue>
    </source>
</reference>